<dbReference type="Proteomes" id="UP001172630">
    <property type="component" value="Unassembled WGS sequence"/>
</dbReference>
<dbReference type="EMBL" id="JARFYN010000008">
    <property type="protein sequence ID" value="MDL2405589.1"/>
    <property type="molecule type" value="Genomic_DNA"/>
</dbReference>
<protein>
    <submittedName>
        <fullName evidence="2">Uncharacterized protein</fullName>
    </submittedName>
</protein>
<feature type="region of interest" description="Disordered" evidence="1">
    <location>
        <begin position="132"/>
        <end position="155"/>
    </location>
</feature>
<comment type="caution">
    <text evidence="2">The sequence shown here is derived from an EMBL/GenBank/DDBJ whole genome shotgun (WGS) entry which is preliminary data.</text>
</comment>
<gene>
    <name evidence="2" type="ORF">PY650_07915</name>
</gene>
<reference evidence="2" key="1">
    <citation type="submission" date="2023-06" db="EMBL/GenBank/DDBJ databases">
        <title>Phylogenetic Diversity of Rhizobium strains.</title>
        <authorList>
            <person name="Moura F.T."/>
            <person name="Helene L.C.F."/>
            <person name="Hungria M."/>
        </authorList>
    </citation>
    <scope>NUCLEOTIDE SEQUENCE</scope>
    <source>
        <strain evidence="2">CCGE524</strain>
    </source>
</reference>
<evidence type="ECO:0000256" key="1">
    <source>
        <dbReference type="SAM" id="MobiDB-lite"/>
    </source>
</evidence>
<accession>A0ABT7KEJ4</accession>
<name>A0ABT7KEJ4_9HYPH</name>
<keyword evidence="3" id="KW-1185">Reference proteome</keyword>
<organism evidence="2 3">
    <name type="scientific">Rhizobium calliandrae</name>
    <dbReference type="NCBI Taxonomy" id="1312182"/>
    <lineage>
        <taxon>Bacteria</taxon>
        <taxon>Pseudomonadati</taxon>
        <taxon>Pseudomonadota</taxon>
        <taxon>Alphaproteobacteria</taxon>
        <taxon>Hyphomicrobiales</taxon>
        <taxon>Rhizobiaceae</taxon>
        <taxon>Rhizobium/Agrobacterium group</taxon>
        <taxon>Rhizobium</taxon>
    </lineage>
</organism>
<sequence>MAQSRITYCNRSYAKKWLENLERQNPKHFEILQAIIQEIEDKDGSDIVKADLYERRPDVAQCIADLKFDPLPSRGQMLRHNGNGIRHAKFAPSRSIAVVWEKIGDVIYITFDDHAPIRYYRAISHLREIRLGNPSSPSGQETRAGFSGSLSSSGCDGTLESCVASTHGRDITSDL</sequence>
<evidence type="ECO:0000313" key="2">
    <source>
        <dbReference type="EMBL" id="MDL2405589.1"/>
    </source>
</evidence>
<proteinExistence type="predicted"/>
<dbReference type="RefSeq" id="WP_285878535.1">
    <property type="nucleotide sequence ID" value="NZ_JARFYN010000008.1"/>
</dbReference>
<evidence type="ECO:0000313" key="3">
    <source>
        <dbReference type="Proteomes" id="UP001172630"/>
    </source>
</evidence>